<name>A0A292ZHZ6_SPHSA</name>
<keyword evidence="4" id="KW-0410">Iron transport</keyword>
<dbReference type="Proteomes" id="UP000593663">
    <property type="component" value="Chromosome 1"/>
</dbReference>
<evidence type="ECO:0000256" key="3">
    <source>
        <dbReference type="ARBA" id="ARBA00022452"/>
    </source>
</evidence>
<evidence type="ECO:0000256" key="7">
    <source>
        <dbReference type="ARBA" id="ARBA00023065"/>
    </source>
</evidence>
<dbReference type="RefSeq" id="WP_025547202.1">
    <property type="nucleotide sequence ID" value="NZ_BATN01000008.1"/>
</dbReference>
<comment type="subcellular location">
    <subcellularLocation>
        <location evidence="1 11">Cell outer membrane</location>
        <topology evidence="1 11">Multi-pass membrane protein</topology>
    </subcellularLocation>
</comment>
<keyword evidence="16" id="KW-0675">Receptor</keyword>
<keyword evidence="5 11" id="KW-0812">Transmembrane</keyword>
<feature type="domain" description="TonB-dependent receptor-like beta-barrel" evidence="14">
    <location>
        <begin position="283"/>
        <end position="748"/>
    </location>
</feature>
<keyword evidence="3 11" id="KW-1134">Transmembrane beta strand</keyword>
<accession>A0A292ZHZ6</accession>
<dbReference type="Pfam" id="PF07715">
    <property type="entry name" value="Plug"/>
    <property type="match status" value="1"/>
</dbReference>
<keyword evidence="13" id="KW-0732">Signal</keyword>
<dbReference type="AlphaFoldDB" id="A0A292ZHZ6"/>
<evidence type="ECO:0000256" key="8">
    <source>
        <dbReference type="ARBA" id="ARBA00023077"/>
    </source>
</evidence>
<protein>
    <submittedName>
        <fullName evidence="16">TonB-dependent receptor</fullName>
    </submittedName>
</protein>
<evidence type="ECO:0000256" key="11">
    <source>
        <dbReference type="PROSITE-ProRule" id="PRU01360"/>
    </source>
</evidence>
<reference evidence="16" key="3">
    <citation type="submission" date="2017-10" db="EMBL/GenBank/DDBJ databases">
        <title>Bioaugmenting a lab-scale membrane bioreactor with Sphingobium fuliginis OMI to degrade 4-tert-butylphenol.</title>
        <authorList>
            <person name="Takada K."/>
            <person name="Shiba T."/>
            <person name="Soda S."/>
            <person name="Inoue D."/>
            <person name="Miyake M."/>
            <person name="Eguchi M."/>
            <person name="Ike M."/>
        </authorList>
    </citation>
    <scope>NUCLEOTIDE SEQUENCE</scope>
    <source>
        <strain evidence="16">OMI</strain>
    </source>
</reference>
<evidence type="ECO:0000256" key="2">
    <source>
        <dbReference type="ARBA" id="ARBA00022448"/>
    </source>
</evidence>
<dbReference type="Pfam" id="PF00593">
    <property type="entry name" value="TonB_dep_Rec_b-barrel"/>
    <property type="match status" value="1"/>
</dbReference>
<evidence type="ECO:0000256" key="10">
    <source>
        <dbReference type="ARBA" id="ARBA00023237"/>
    </source>
</evidence>
<evidence type="ECO:0000313" key="19">
    <source>
        <dbReference type="Proteomes" id="UP000593663"/>
    </source>
</evidence>
<evidence type="ECO:0000259" key="14">
    <source>
        <dbReference type="Pfam" id="PF00593"/>
    </source>
</evidence>
<reference evidence="17" key="6">
    <citation type="journal article" date="2021" name="Microbiol. Resour. Announc.">
        <title>Complete Genome Sequence of Sphingobium barthaii KK22, a High-Molecular-Weight Polycyclic Aromatic Hydrocarbon-Degrading Soil Bacterium.</title>
        <authorList>
            <person name="Mori J.F."/>
            <person name="Kanaly R.A."/>
        </authorList>
    </citation>
    <scope>NUCLEOTIDE SEQUENCE</scope>
    <source>
        <strain evidence="17">KK22</strain>
    </source>
</reference>
<evidence type="ECO:0000259" key="15">
    <source>
        <dbReference type="Pfam" id="PF07715"/>
    </source>
</evidence>
<keyword evidence="7" id="KW-0406">Ion transport</keyword>
<feature type="domain" description="TonB-dependent receptor plug" evidence="15">
    <location>
        <begin position="63"/>
        <end position="168"/>
    </location>
</feature>
<dbReference type="GO" id="GO:0006826">
    <property type="term" value="P:iron ion transport"/>
    <property type="evidence" value="ECO:0007669"/>
    <property type="project" value="UniProtKB-KW"/>
</dbReference>
<evidence type="ECO:0000313" key="18">
    <source>
        <dbReference type="Proteomes" id="UP000221538"/>
    </source>
</evidence>
<keyword evidence="8 12" id="KW-0798">TonB box</keyword>
<dbReference type="EMBL" id="BEWI01000032">
    <property type="protein sequence ID" value="GAY22556.1"/>
    <property type="molecule type" value="Genomic_DNA"/>
</dbReference>
<evidence type="ECO:0000313" key="17">
    <source>
        <dbReference type="EMBL" id="QOT71762.1"/>
    </source>
</evidence>
<reference evidence="19" key="5">
    <citation type="submission" date="2020-08" db="EMBL/GenBank/DDBJ databases">
        <title>Complete genome sequence of Sphingobium barthaii strain KK22, a high-molecular-weight polycyclic aromatic hydrocarbon-degrading soil bacterium.</title>
        <authorList>
            <person name="Mori J.F."/>
            <person name="Kanaly R.A."/>
        </authorList>
    </citation>
    <scope>NUCLEOTIDE SEQUENCE [LARGE SCALE GENOMIC DNA]</scope>
    <source>
        <strain evidence="19">KK22</strain>
    </source>
</reference>
<gene>
    <name evidence="17" type="ORF">H5V43_00850</name>
    <name evidence="16" type="ORF">SFOMI_3113</name>
</gene>
<dbReference type="InterPro" id="IPR039426">
    <property type="entry name" value="TonB-dep_rcpt-like"/>
</dbReference>
<evidence type="ECO:0000256" key="12">
    <source>
        <dbReference type="RuleBase" id="RU003357"/>
    </source>
</evidence>
<evidence type="ECO:0000256" key="5">
    <source>
        <dbReference type="ARBA" id="ARBA00022692"/>
    </source>
</evidence>
<keyword evidence="9 11" id="KW-0472">Membrane</keyword>
<dbReference type="PANTHER" id="PTHR32552:SF81">
    <property type="entry name" value="TONB-DEPENDENT OUTER MEMBRANE RECEPTOR"/>
    <property type="match status" value="1"/>
</dbReference>
<comment type="similarity">
    <text evidence="11 12">Belongs to the TonB-dependent receptor family.</text>
</comment>
<keyword evidence="10 11" id="KW-0998">Cell outer membrane</keyword>
<dbReference type="PROSITE" id="PS52016">
    <property type="entry name" value="TONB_DEPENDENT_REC_3"/>
    <property type="match status" value="1"/>
</dbReference>
<evidence type="ECO:0000256" key="9">
    <source>
        <dbReference type="ARBA" id="ARBA00023136"/>
    </source>
</evidence>
<dbReference type="Proteomes" id="UP000221538">
    <property type="component" value="Unassembled WGS sequence"/>
</dbReference>
<keyword evidence="6" id="KW-0408">Iron</keyword>
<proteinExistence type="inferred from homology"/>
<dbReference type="KEGG" id="sbar:H5V43_00850"/>
<reference evidence="16 18" key="2">
    <citation type="journal article" date="2013" name="Environ. Sci. Technol.">
        <title>The 4-tert-butylphenol-utilizing bacterium Sphingobium fuliginis OMI can degrade bisphenols via phenolic ring hydroxylation and meta-cleavage pathway.</title>
        <authorList>
            <person name="Ogata Y."/>
            <person name="Goda S."/>
            <person name="Toyama T."/>
            <person name="Sei K."/>
            <person name="Ike M."/>
        </authorList>
    </citation>
    <scope>NUCLEOTIDE SEQUENCE [LARGE SCALE GENOMIC DNA]</scope>
    <source>
        <strain evidence="16 18">OMI</strain>
    </source>
</reference>
<dbReference type="SUPFAM" id="SSF56935">
    <property type="entry name" value="Porins"/>
    <property type="match status" value="1"/>
</dbReference>
<evidence type="ECO:0000256" key="4">
    <source>
        <dbReference type="ARBA" id="ARBA00022496"/>
    </source>
</evidence>
<dbReference type="Gene3D" id="2.40.170.20">
    <property type="entry name" value="TonB-dependent receptor, beta-barrel domain"/>
    <property type="match status" value="1"/>
</dbReference>
<reference evidence="16 18" key="1">
    <citation type="journal article" date="2013" name="Biodegradation">
        <title>Occurrence of 4-tert-butylphenol (4-t-BP) biodegradation in an aquatic sample caused by the presence of Spirodela polyrrhiza and isolation of a 4-t-BP-utilizing bacterium.</title>
        <authorList>
            <person name="Ogata Y."/>
            <person name="Toyama T."/>
            <person name="Yu N."/>
            <person name="Wang X."/>
            <person name="Sei K."/>
            <person name="Ike M."/>
        </authorList>
    </citation>
    <scope>NUCLEOTIDE SEQUENCE [LARGE SCALE GENOMIC DNA]</scope>
    <source>
        <strain evidence="16 18">OMI</strain>
    </source>
</reference>
<dbReference type="EMBL" id="CP060035">
    <property type="protein sequence ID" value="QOT71762.1"/>
    <property type="molecule type" value="Genomic_DNA"/>
</dbReference>
<dbReference type="GO" id="GO:0009279">
    <property type="term" value="C:cell outer membrane"/>
    <property type="evidence" value="ECO:0007669"/>
    <property type="project" value="UniProtKB-SubCell"/>
</dbReference>
<sequence length="786" mass="84862">MIAMGKWHIAAAKALAGVSAVALAAGAVQAQEAPQAAGADQAAGGGSSVGDIVVTARKRSESLRDVPVAITALSGETLQRQNITQMIDIGKITPSFNYTYGAANSVAVIRGFGSGGNAGFEQAVGKFVDNVSYGRDQEARIPIFDVERVEVLKGPQVLTFGNSATAGALNISTKKPGDEFEADGSIGYEFYGREFQAQTGVTVPLSEGMSLRVAGLFQNLDRGRYDNPVKGEREPETRNYAIRPSLRLQPVDGLDIVLRAELDRIKDRGNTLVPTNQPLVGNTSLYPVVGDKDTRYVNTNVAPFFTDELAELEAQLYQADINYDIAGGTLTSTTAWRKSDGVVIYGTDGINHSPAFVNGQWTHYKQFSQELRFGGTFGKLDATVGGYYQRDTLAIDANQELNLGALGLTGTAATPFSRNFTFDQKNRVFSAFVDLTYHLTDQLSLSGGVRYSDTRKKAGQSMFAARIIPNIDLDTSRAALLAARDPSLDGVLAAVLGGIQHAFPMGTFHLVDRQWQPQAIVQYKFSPNNMAYVKYVKGAKVGGFDYTYTTSPANDGFGSEKAWMVEAGIKGLLLDNRLDYSIAVFREEFNGLQQSVRQGFNLVVSNIGKARSQGVELDLNYQVTDNLRLGFNGAYLDAKYISFVGAACNTLQNARLAPGCVGGAQDLSGTPTPYSSKWTGSFNVEYVQPVGNGNQIAAGASVFARTKYNAGSFNDPRMVQNGYAQLDAHIDFGPEDGRWAMSLFGRNLTDKRLLEVDYTGVGSSTSTFGSYSRGRQIGLKLRYNIQ</sequence>
<evidence type="ECO:0000256" key="6">
    <source>
        <dbReference type="ARBA" id="ARBA00023004"/>
    </source>
</evidence>
<dbReference type="InterPro" id="IPR036942">
    <property type="entry name" value="Beta-barrel_TonB_sf"/>
</dbReference>
<feature type="signal peptide" evidence="13">
    <location>
        <begin position="1"/>
        <end position="24"/>
    </location>
</feature>
<evidence type="ECO:0000313" key="16">
    <source>
        <dbReference type="EMBL" id="GAY22556.1"/>
    </source>
</evidence>
<reference evidence="16" key="4">
    <citation type="submission" date="2017-10" db="EMBL/GenBank/DDBJ databases">
        <authorList>
            <person name="Banno H."/>
            <person name="Chua N.-H."/>
        </authorList>
    </citation>
    <scope>NUCLEOTIDE SEQUENCE</scope>
    <source>
        <strain evidence="16">OMI</strain>
    </source>
</reference>
<keyword evidence="2 11" id="KW-0813">Transport</keyword>
<evidence type="ECO:0000256" key="1">
    <source>
        <dbReference type="ARBA" id="ARBA00004571"/>
    </source>
</evidence>
<dbReference type="InterPro" id="IPR012910">
    <property type="entry name" value="Plug_dom"/>
</dbReference>
<dbReference type="PANTHER" id="PTHR32552">
    <property type="entry name" value="FERRICHROME IRON RECEPTOR-RELATED"/>
    <property type="match status" value="1"/>
</dbReference>
<dbReference type="InterPro" id="IPR000531">
    <property type="entry name" value="Beta-barrel_TonB"/>
</dbReference>
<organism evidence="16 18">
    <name type="scientific">Sphingobium fuliginis (strain ATCC 27551)</name>
    <dbReference type="NCBI Taxonomy" id="336203"/>
    <lineage>
        <taxon>Bacteria</taxon>
        <taxon>Pseudomonadati</taxon>
        <taxon>Pseudomonadota</taxon>
        <taxon>Alphaproteobacteria</taxon>
        <taxon>Sphingomonadales</taxon>
        <taxon>Sphingomonadaceae</taxon>
        <taxon>Sphingobium</taxon>
    </lineage>
</organism>
<feature type="chain" id="PRO_5036315056" evidence="13">
    <location>
        <begin position="25"/>
        <end position="786"/>
    </location>
</feature>
<evidence type="ECO:0000256" key="13">
    <source>
        <dbReference type="SAM" id="SignalP"/>
    </source>
</evidence>